<gene>
    <name evidence="3" type="ORF">ACFQ1R_13770</name>
</gene>
<feature type="domain" description="Malonyl-CoA decarboxylase N-terminal" evidence="2">
    <location>
        <begin position="72"/>
        <end position="155"/>
    </location>
</feature>
<evidence type="ECO:0000259" key="1">
    <source>
        <dbReference type="Pfam" id="PF05292"/>
    </source>
</evidence>
<dbReference type="Pfam" id="PF05292">
    <property type="entry name" value="MCD"/>
    <property type="match status" value="1"/>
</dbReference>
<reference evidence="4" key="1">
    <citation type="journal article" date="2019" name="Int. J. Syst. Evol. Microbiol.">
        <title>The Global Catalogue of Microorganisms (GCM) 10K type strain sequencing project: providing services to taxonomists for standard genome sequencing and annotation.</title>
        <authorList>
            <consortium name="The Broad Institute Genomics Platform"/>
            <consortium name="The Broad Institute Genome Sequencing Center for Infectious Disease"/>
            <person name="Wu L."/>
            <person name="Ma J."/>
        </authorList>
    </citation>
    <scope>NUCLEOTIDE SEQUENCE [LARGE SCALE GENOMIC DNA]</scope>
    <source>
        <strain evidence="4">CCUG 62414</strain>
    </source>
</reference>
<comment type="caution">
    <text evidence="3">The sequence shown here is derived from an EMBL/GenBank/DDBJ whole genome shotgun (WGS) entry which is preliminary data.</text>
</comment>
<accession>A0ABW3JLM3</accession>
<dbReference type="InterPro" id="IPR007956">
    <property type="entry name" value="Malonyl_CoA_deC_C"/>
</dbReference>
<dbReference type="InterPro" id="IPR038917">
    <property type="entry name" value="Malonyl_CoA_deC"/>
</dbReference>
<organism evidence="3 4">
    <name type="scientific">Mariniflexile jejuense</name>
    <dbReference type="NCBI Taxonomy" id="1173582"/>
    <lineage>
        <taxon>Bacteria</taxon>
        <taxon>Pseudomonadati</taxon>
        <taxon>Bacteroidota</taxon>
        <taxon>Flavobacteriia</taxon>
        <taxon>Flavobacteriales</taxon>
        <taxon>Flavobacteriaceae</taxon>
        <taxon>Mariniflexile</taxon>
    </lineage>
</organism>
<dbReference type="InterPro" id="IPR038351">
    <property type="entry name" value="MCD_N_sf"/>
</dbReference>
<evidence type="ECO:0000313" key="3">
    <source>
        <dbReference type="EMBL" id="MFD0991171.1"/>
    </source>
</evidence>
<dbReference type="InterPro" id="IPR035372">
    <property type="entry name" value="MCD_N"/>
</dbReference>
<dbReference type="Gene3D" id="3.40.630.150">
    <property type="entry name" value="Malonyl-CoA decarboxylase, catalytic domain"/>
    <property type="match status" value="1"/>
</dbReference>
<dbReference type="PANTHER" id="PTHR28641:SF1">
    <property type="entry name" value="MALONYL-COA DECARBOXYLASE, MITOCHONDRIAL"/>
    <property type="match status" value="1"/>
</dbReference>
<dbReference type="PANTHER" id="PTHR28641">
    <property type="match status" value="1"/>
</dbReference>
<dbReference type="EMBL" id="JBHTJI010000042">
    <property type="protein sequence ID" value="MFD0991171.1"/>
    <property type="molecule type" value="Genomic_DNA"/>
</dbReference>
<sequence>MQNINPISRNKDLINPNHVFNKIDYILKLCEELVSYKGRTSGISLATRILDEYQKLNEAEKLSYFLDVNKRFTSNISDIRRDAELFLENSNLKNLNNLSVSIEGKRQELFRRMNMAIGGSEVLVFMRGDLLPLINDFPELKELDNDLIHLFRSWFNPGFLKLRKINWSTEASILEKFIANEKVHYIKDLSEIKKRLQNHKEFYAYFHPAIKIEPIIFVEVAYTKGIGKSIQEIINRNTKSNLSEFDSCMFYSINNCLVGLSRISLGNFLIKRVVQKILVDKPNIKKFYTLSPVPGFVKWLLENKGKNIVGYISETEIKSIFIIFDNTFDLSKLNAKTKNVILKLCAIYLIKVKIKDRPINKVASFHLGNGAFINDIFWNGDTSDNGMKSSLGIMVNYEYDLKRMDEYHESFFSKGKITLSKKVQKMIE</sequence>
<keyword evidence="4" id="KW-1185">Reference proteome</keyword>
<dbReference type="Gene3D" id="1.20.140.90">
    <property type="entry name" value="Malonyl-CoA decarboxylase, oligemerization domain"/>
    <property type="match status" value="1"/>
</dbReference>
<evidence type="ECO:0000259" key="2">
    <source>
        <dbReference type="Pfam" id="PF17408"/>
    </source>
</evidence>
<proteinExistence type="predicted"/>
<dbReference type="RefSeq" id="WP_379926853.1">
    <property type="nucleotide sequence ID" value="NZ_JBHTJI010000042.1"/>
</dbReference>
<dbReference type="InterPro" id="IPR042303">
    <property type="entry name" value="Malonyl_CoA_deC_C_sf"/>
</dbReference>
<dbReference type="Proteomes" id="UP001597061">
    <property type="component" value="Unassembled WGS sequence"/>
</dbReference>
<dbReference type="Pfam" id="PF17408">
    <property type="entry name" value="MCD_N"/>
    <property type="match status" value="1"/>
</dbReference>
<name>A0ABW3JLM3_9FLAO</name>
<evidence type="ECO:0000313" key="4">
    <source>
        <dbReference type="Proteomes" id="UP001597061"/>
    </source>
</evidence>
<feature type="domain" description="Malonyl-CoA decarboxylase C-terminal" evidence="1">
    <location>
        <begin position="158"/>
        <end position="400"/>
    </location>
</feature>
<protein>
    <submittedName>
        <fullName evidence="3">Malonyl-CoA decarboxylase domain-containing protein</fullName>
    </submittedName>
</protein>